<proteinExistence type="predicted"/>
<evidence type="ECO:0000313" key="2">
    <source>
        <dbReference type="EMBL" id="UQC75181.1"/>
    </source>
</evidence>
<accession>A0A9Q8SD38</accession>
<evidence type="ECO:0000256" key="1">
    <source>
        <dbReference type="SAM" id="MobiDB-lite"/>
    </source>
</evidence>
<dbReference type="EMBL" id="CP019471">
    <property type="protein sequence ID" value="UQC75181.1"/>
    <property type="molecule type" value="Genomic_DNA"/>
</dbReference>
<organism evidence="2 3">
    <name type="scientific">Colletotrichum lupini</name>
    <dbReference type="NCBI Taxonomy" id="145971"/>
    <lineage>
        <taxon>Eukaryota</taxon>
        <taxon>Fungi</taxon>
        <taxon>Dikarya</taxon>
        <taxon>Ascomycota</taxon>
        <taxon>Pezizomycotina</taxon>
        <taxon>Sordariomycetes</taxon>
        <taxon>Hypocreomycetidae</taxon>
        <taxon>Glomerellales</taxon>
        <taxon>Glomerellaceae</taxon>
        <taxon>Colletotrichum</taxon>
        <taxon>Colletotrichum acutatum species complex</taxon>
    </lineage>
</organism>
<evidence type="ECO:0000313" key="3">
    <source>
        <dbReference type="Proteomes" id="UP000830671"/>
    </source>
</evidence>
<feature type="compositionally biased region" description="Basic and acidic residues" evidence="1">
    <location>
        <begin position="146"/>
        <end position="168"/>
    </location>
</feature>
<reference evidence="2" key="1">
    <citation type="journal article" date="2021" name="Mol. Plant Microbe Interact.">
        <title>Complete Genome Sequence of the Plant-Pathogenic Fungus Colletotrichum lupini.</title>
        <authorList>
            <person name="Baroncelli R."/>
            <person name="Pensec F."/>
            <person name="Da Lio D."/>
            <person name="Boufleur T."/>
            <person name="Vicente I."/>
            <person name="Sarrocco S."/>
            <person name="Picot A."/>
            <person name="Baraldi E."/>
            <person name="Sukno S."/>
            <person name="Thon M."/>
            <person name="Le Floch G."/>
        </authorList>
    </citation>
    <scope>NUCLEOTIDE SEQUENCE</scope>
    <source>
        <strain evidence="2">IMI 504893</strain>
    </source>
</reference>
<feature type="compositionally biased region" description="Polar residues" evidence="1">
    <location>
        <begin position="125"/>
        <end position="141"/>
    </location>
</feature>
<feature type="region of interest" description="Disordered" evidence="1">
    <location>
        <begin position="125"/>
        <end position="168"/>
    </location>
</feature>
<sequence length="168" mass="19741">MQIRSPESLNMLFPNGGRYPDSPQREYLLRRDSLIPPTVIGARRDGHGPSFSDRPHVRNTSTHSTRVTRPSRRHISVHYRPQTPSRWIWYRPRKLWLWIITMIIDKDIATDPRLRLRRDLPMLKASSSSTNVPGDTRTTTSKPRNNRPEGRKRNENRRKEDLSKPLCV</sequence>
<dbReference type="KEGG" id="clup:CLUP02_01834"/>
<keyword evidence="3" id="KW-1185">Reference proteome</keyword>
<feature type="compositionally biased region" description="Polar residues" evidence="1">
    <location>
        <begin position="58"/>
        <end position="68"/>
    </location>
</feature>
<dbReference type="GeneID" id="73335881"/>
<dbReference type="RefSeq" id="XP_049136828.1">
    <property type="nucleotide sequence ID" value="XM_049280871.1"/>
</dbReference>
<gene>
    <name evidence="2" type="ORF">CLUP02_01834</name>
</gene>
<protein>
    <submittedName>
        <fullName evidence="2">Uncharacterized protein</fullName>
    </submittedName>
</protein>
<feature type="region of interest" description="Disordered" evidence="1">
    <location>
        <begin position="39"/>
        <end position="69"/>
    </location>
</feature>
<dbReference type="AlphaFoldDB" id="A0A9Q8SD38"/>
<name>A0A9Q8SD38_9PEZI</name>
<dbReference type="Proteomes" id="UP000830671">
    <property type="component" value="Chromosome 1"/>
</dbReference>